<evidence type="ECO:0000256" key="1">
    <source>
        <dbReference type="ARBA" id="ARBA00005336"/>
    </source>
</evidence>
<evidence type="ECO:0000259" key="4">
    <source>
        <dbReference type="SMART" id="SM01217"/>
    </source>
</evidence>
<evidence type="ECO:0000313" key="6">
    <source>
        <dbReference type="Proteomes" id="UP000184207"/>
    </source>
</evidence>
<keyword evidence="6" id="KW-1185">Reference proteome</keyword>
<dbReference type="STRING" id="1121883.SAMN02745226_00061"/>
<accession>A0A1M7RRZ3</accession>
<dbReference type="PANTHER" id="PTHR30620:SF123">
    <property type="entry name" value="BETA-XYLOSIDASE"/>
    <property type="match status" value="1"/>
</dbReference>
<dbReference type="Gene3D" id="2.60.40.10">
    <property type="entry name" value="Immunoglobulins"/>
    <property type="match status" value="1"/>
</dbReference>
<keyword evidence="3" id="KW-0326">Glycosidase</keyword>
<dbReference type="SUPFAM" id="SSF51445">
    <property type="entry name" value="(Trans)glycosidases"/>
    <property type="match status" value="1"/>
</dbReference>
<gene>
    <name evidence="5" type="ORF">SAMN02745226_00061</name>
</gene>
<feature type="domain" description="Fibronectin type III-like" evidence="4">
    <location>
        <begin position="675"/>
        <end position="744"/>
    </location>
</feature>
<sequence>MEIYKDSSKPIELRVEDLLSRMTLEEKVSQLGSVWSYQLLDENGNFDEGKAFELLKDGIGQISRPGGATNFQPEEVAQFDNKVQKFLIENTRLGIPALMHEECLTGYMGLNGSNFPVPIAMASTWEPELVKEVTKVIRQEMRNMGIHQGLAPVLDVARDPRWGRVEETFGESPYLVASMGCAYVEGLQGEDLKDGVIATTKHFVGYSASEGGRNWAPTNIPPRELREIFMFPFEAAVKVAKVGSVMNSYSEIDGVPLAASRELLTDVLRKEWGFDGLVVSDYFSVKLIHEHHKLARDKAEAAKYALEAGIDVELPNTDCYAHVLDLVKSGVIPEKLLDQTVRRILKMKFKLGLFDKPYVEPSKAKVVKNTELALEVARKSIVLLKNDGILPLKKDMKVALIGPNAADVRNMLGDYMYLAHIKIMLENVNLAFDAPKFNLSSVKKSVEESMNKIKSIEMLLKEESVQFTYAKGCDVLGDSKEGFNEALKAVENSDVAIVVVGDRSGLTMDCTTGESRDSANLKLPGVQEELIIEVSKVGKPVVLALLNGRPYSLTRVVDKVSAIVEAWLPGEIGAKAIVDVLYGKVNPSGKLPMTFPRSAGQIPLFHYFKPSGGRSSWHGDYVDESVKPLFPFGHGLSYTNFDYSGLEISPSKVPMAGSVEISLYVENTGEVEGEEVVQLYIGRECASVTRPVKELKGFAKVNLKPGEKRKVLFNLHTDVLAFYGRDMKLCVEPGVYNVMIGSSSDDIRLKGSFEVDGMRREVFEDRVFFTKVYTF</sequence>
<evidence type="ECO:0000313" key="5">
    <source>
        <dbReference type="EMBL" id="SHN48858.1"/>
    </source>
</evidence>
<dbReference type="InterPro" id="IPR013783">
    <property type="entry name" value="Ig-like_fold"/>
</dbReference>
<dbReference type="RefSeq" id="WP_072757167.1">
    <property type="nucleotide sequence ID" value="NZ_FRDJ01000001.1"/>
</dbReference>
<protein>
    <submittedName>
        <fullName evidence="5">Beta-glucosidase</fullName>
    </submittedName>
</protein>
<dbReference type="InterPro" id="IPR026891">
    <property type="entry name" value="Fn3-like"/>
</dbReference>
<dbReference type="InterPro" id="IPR036881">
    <property type="entry name" value="Glyco_hydro_3_C_sf"/>
</dbReference>
<dbReference type="Gene3D" id="3.40.50.1700">
    <property type="entry name" value="Glycoside hydrolase family 3 C-terminal domain"/>
    <property type="match status" value="1"/>
</dbReference>
<dbReference type="GO" id="GO:0008422">
    <property type="term" value="F:beta-glucosidase activity"/>
    <property type="evidence" value="ECO:0007669"/>
    <property type="project" value="TreeGrafter"/>
</dbReference>
<dbReference type="InterPro" id="IPR019800">
    <property type="entry name" value="Glyco_hydro_3_AS"/>
</dbReference>
<comment type="similarity">
    <text evidence="1 3">Belongs to the glycosyl hydrolase 3 family.</text>
</comment>
<dbReference type="Pfam" id="PF01915">
    <property type="entry name" value="Glyco_hydro_3_C"/>
    <property type="match status" value="1"/>
</dbReference>
<name>A0A1M7RRZ3_FERGO</name>
<keyword evidence="2 3" id="KW-0378">Hydrolase</keyword>
<dbReference type="InterPro" id="IPR002772">
    <property type="entry name" value="Glyco_hydro_3_C"/>
</dbReference>
<proteinExistence type="inferred from homology"/>
<dbReference type="InterPro" id="IPR017853">
    <property type="entry name" value="GH"/>
</dbReference>
<dbReference type="GO" id="GO:0009251">
    <property type="term" value="P:glucan catabolic process"/>
    <property type="evidence" value="ECO:0007669"/>
    <property type="project" value="TreeGrafter"/>
</dbReference>
<dbReference type="PANTHER" id="PTHR30620">
    <property type="entry name" value="PERIPLASMIC BETA-GLUCOSIDASE-RELATED"/>
    <property type="match status" value="1"/>
</dbReference>
<dbReference type="OrthoDB" id="9805821at2"/>
<dbReference type="Proteomes" id="UP000184207">
    <property type="component" value="Unassembled WGS sequence"/>
</dbReference>
<dbReference type="SUPFAM" id="SSF52279">
    <property type="entry name" value="Beta-D-glucan exohydrolase, C-terminal domain"/>
    <property type="match status" value="1"/>
</dbReference>
<dbReference type="InterPro" id="IPR001764">
    <property type="entry name" value="Glyco_hydro_3_N"/>
</dbReference>
<dbReference type="InterPro" id="IPR051915">
    <property type="entry name" value="Cellulose_Degrad_GH3"/>
</dbReference>
<dbReference type="InterPro" id="IPR036962">
    <property type="entry name" value="Glyco_hydro_3_N_sf"/>
</dbReference>
<dbReference type="Pfam" id="PF00933">
    <property type="entry name" value="Glyco_hydro_3"/>
    <property type="match status" value="1"/>
</dbReference>
<reference evidence="6" key="1">
    <citation type="submission" date="2016-12" db="EMBL/GenBank/DDBJ databases">
        <authorList>
            <person name="Varghese N."/>
            <person name="Submissions S."/>
        </authorList>
    </citation>
    <scope>NUCLEOTIDE SEQUENCE [LARGE SCALE GENOMIC DNA]</scope>
    <source>
        <strain evidence="6">DSM 13020</strain>
    </source>
</reference>
<evidence type="ECO:0000256" key="3">
    <source>
        <dbReference type="RuleBase" id="RU361161"/>
    </source>
</evidence>
<dbReference type="PROSITE" id="PS00775">
    <property type="entry name" value="GLYCOSYL_HYDROL_F3"/>
    <property type="match status" value="1"/>
</dbReference>
<dbReference type="AlphaFoldDB" id="A0A1M7RRZ3"/>
<dbReference type="Pfam" id="PF14310">
    <property type="entry name" value="Fn3-like"/>
    <property type="match status" value="1"/>
</dbReference>
<dbReference type="EMBL" id="FRDJ01000001">
    <property type="protein sequence ID" value="SHN48858.1"/>
    <property type="molecule type" value="Genomic_DNA"/>
</dbReference>
<evidence type="ECO:0000256" key="2">
    <source>
        <dbReference type="ARBA" id="ARBA00022801"/>
    </source>
</evidence>
<dbReference type="FunFam" id="3.20.20.300:FF:000011">
    <property type="entry name" value="Glycosyl hydrolase"/>
    <property type="match status" value="1"/>
</dbReference>
<dbReference type="Gene3D" id="3.20.20.300">
    <property type="entry name" value="Glycoside hydrolase, family 3, N-terminal domain"/>
    <property type="match status" value="1"/>
</dbReference>
<dbReference type="SMART" id="SM01217">
    <property type="entry name" value="Fn3_like"/>
    <property type="match status" value="1"/>
</dbReference>
<organism evidence="5 6">
    <name type="scientific">Fervidobacterium gondwanense DSM 13020</name>
    <dbReference type="NCBI Taxonomy" id="1121883"/>
    <lineage>
        <taxon>Bacteria</taxon>
        <taxon>Thermotogati</taxon>
        <taxon>Thermotogota</taxon>
        <taxon>Thermotogae</taxon>
        <taxon>Thermotogales</taxon>
        <taxon>Fervidobacteriaceae</taxon>
        <taxon>Fervidobacterium</taxon>
    </lineage>
</organism>
<dbReference type="PRINTS" id="PR00133">
    <property type="entry name" value="GLHYDRLASE3"/>
</dbReference>
<dbReference type="FunFam" id="2.60.40.10:FF:000495">
    <property type="entry name" value="Periplasmic beta-glucosidase"/>
    <property type="match status" value="1"/>
</dbReference>